<keyword evidence="2" id="KW-1185">Reference proteome</keyword>
<dbReference type="AlphaFoldDB" id="A0A6J8BKZ4"/>
<sequence>MIRYPKKVRSKLEINQLKTTKSDKQRSLDSYFKVARQAEKEETGDIDKNAAAIIPAPNESVTEAAPALAYSENKPSTSSEILVPPIDYGGPVQFNKRSLSDEDRLKLFKTKWIPPSNSYIYPKNNKNRRYNKSWENDYSWLRYSPSQDGAYCSLCIAFQNHPSENPRYNEFVTIP</sequence>
<dbReference type="Proteomes" id="UP000507470">
    <property type="component" value="Unassembled WGS sequence"/>
</dbReference>
<dbReference type="OrthoDB" id="6167541at2759"/>
<organism evidence="1 2">
    <name type="scientific">Mytilus coruscus</name>
    <name type="common">Sea mussel</name>
    <dbReference type="NCBI Taxonomy" id="42192"/>
    <lineage>
        <taxon>Eukaryota</taxon>
        <taxon>Metazoa</taxon>
        <taxon>Spiralia</taxon>
        <taxon>Lophotrochozoa</taxon>
        <taxon>Mollusca</taxon>
        <taxon>Bivalvia</taxon>
        <taxon>Autobranchia</taxon>
        <taxon>Pteriomorphia</taxon>
        <taxon>Mytilida</taxon>
        <taxon>Mytiloidea</taxon>
        <taxon>Mytilidae</taxon>
        <taxon>Mytilinae</taxon>
        <taxon>Mytilus</taxon>
    </lineage>
</organism>
<evidence type="ECO:0008006" key="3">
    <source>
        <dbReference type="Google" id="ProtNLM"/>
    </source>
</evidence>
<gene>
    <name evidence="1" type="ORF">MCOR_19483</name>
</gene>
<accession>A0A6J8BKZ4</accession>
<dbReference type="EMBL" id="CACVKT020003445">
    <property type="protein sequence ID" value="CAC5383770.1"/>
    <property type="molecule type" value="Genomic_DNA"/>
</dbReference>
<proteinExistence type="predicted"/>
<name>A0A6J8BKZ4_MYTCO</name>
<reference evidence="1 2" key="1">
    <citation type="submission" date="2020-06" db="EMBL/GenBank/DDBJ databases">
        <authorList>
            <person name="Li R."/>
            <person name="Bekaert M."/>
        </authorList>
    </citation>
    <scope>NUCLEOTIDE SEQUENCE [LARGE SCALE GENOMIC DNA]</scope>
    <source>
        <strain evidence="2">wild</strain>
    </source>
</reference>
<evidence type="ECO:0000313" key="1">
    <source>
        <dbReference type="EMBL" id="CAC5383770.1"/>
    </source>
</evidence>
<protein>
    <recommendedName>
        <fullName evidence="3">TTF-type domain-containing protein</fullName>
    </recommendedName>
</protein>
<evidence type="ECO:0000313" key="2">
    <source>
        <dbReference type="Proteomes" id="UP000507470"/>
    </source>
</evidence>